<dbReference type="Pfam" id="PF25023">
    <property type="entry name" value="TEN_YD-shell"/>
    <property type="match status" value="1"/>
</dbReference>
<dbReference type="Proteomes" id="UP001500668">
    <property type="component" value="Unassembled WGS sequence"/>
</dbReference>
<dbReference type="Pfam" id="PF15524">
    <property type="entry name" value="Ntox17"/>
    <property type="match status" value="1"/>
</dbReference>
<protein>
    <submittedName>
        <fullName evidence="7">RHS repeat-associated core domain-containing protein</fullName>
    </submittedName>
</protein>
<dbReference type="PANTHER" id="PTHR32305">
    <property type="match status" value="1"/>
</dbReference>
<gene>
    <name evidence="7" type="ORF">GCM10010394_52370</name>
</gene>
<feature type="compositionally biased region" description="Basic and acidic residues" evidence="2">
    <location>
        <begin position="728"/>
        <end position="737"/>
    </location>
</feature>
<accession>A0ABP3RWD6</accession>
<feature type="compositionally biased region" description="Basic and acidic residues" evidence="2">
    <location>
        <begin position="846"/>
        <end position="857"/>
    </location>
</feature>
<reference evidence="8" key="1">
    <citation type="journal article" date="2019" name="Int. J. Syst. Evol. Microbiol.">
        <title>The Global Catalogue of Microorganisms (GCM) 10K type strain sequencing project: providing services to taxonomists for standard genome sequencing and annotation.</title>
        <authorList>
            <consortium name="The Broad Institute Genomics Platform"/>
            <consortium name="The Broad Institute Genome Sequencing Center for Infectious Disease"/>
            <person name="Wu L."/>
            <person name="Ma J."/>
        </authorList>
    </citation>
    <scope>NUCLEOTIDE SEQUENCE [LARGE SCALE GENOMIC DNA]</scope>
    <source>
        <strain evidence="8">JCM 5067</strain>
    </source>
</reference>
<dbReference type="InterPro" id="IPR057746">
    <property type="entry name" value="CpnT-like_N"/>
</dbReference>
<dbReference type="InterPro" id="IPR031325">
    <property type="entry name" value="RHS_repeat"/>
</dbReference>
<dbReference type="InterPro" id="IPR056823">
    <property type="entry name" value="TEN-like_YD-shell"/>
</dbReference>
<dbReference type="EMBL" id="BAAACA010000037">
    <property type="protein sequence ID" value="GAA0615851.1"/>
    <property type="molecule type" value="Genomic_DNA"/>
</dbReference>
<evidence type="ECO:0000259" key="4">
    <source>
        <dbReference type="Pfam" id="PF20148"/>
    </source>
</evidence>
<feature type="region of interest" description="Disordered" evidence="2">
    <location>
        <begin position="839"/>
        <end position="865"/>
    </location>
</feature>
<comment type="caution">
    <text evidence="7">The sequence shown here is derived from an EMBL/GenBank/DDBJ whole genome shotgun (WGS) entry which is preliminary data.</text>
</comment>
<feature type="region of interest" description="Disordered" evidence="2">
    <location>
        <begin position="573"/>
        <end position="595"/>
    </location>
</feature>
<dbReference type="Gene3D" id="2.180.10.10">
    <property type="entry name" value="RHS repeat-associated core"/>
    <property type="match status" value="2"/>
</dbReference>
<evidence type="ECO:0000313" key="8">
    <source>
        <dbReference type="Proteomes" id="UP001500668"/>
    </source>
</evidence>
<evidence type="ECO:0000259" key="5">
    <source>
        <dbReference type="Pfam" id="PF25023"/>
    </source>
</evidence>
<dbReference type="Pfam" id="PF20148">
    <property type="entry name" value="DUF6531"/>
    <property type="match status" value="1"/>
</dbReference>
<keyword evidence="8" id="KW-1185">Reference proteome</keyword>
<feature type="domain" description="Outer membrane channel protein CpnT-like N-terminal" evidence="6">
    <location>
        <begin position="16"/>
        <end position="141"/>
    </location>
</feature>
<evidence type="ECO:0000259" key="3">
    <source>
        <dbReference type="Pfam" id="PF15524"/>
    </source>
</evidence>
<evidence type="ECO:0000313" key="7">
    <source>
        <dbReference type="EMBL" id="GAA0615851.1"/>
    </source>
</evidence>
<evidence type="ECO:0000256" key="1">
    <source>
        <dbReference type="ARBA" id="ARBA00022737"/>
    </source>
</evidence>
<dbReference type="NCBIfam" id="TIGR01643">
    <property type="entry name" value="YD_repeat_2x"/>
    <property type="match status" value="14"/>
</dbReference>
<evidence type="ECO:0000259" key="6">
    <source>
        <dbReference type="Pfam" id="PF25547"/>
    </source>
</evidence>
<feature type="domain" description="DUF6531" evidence="4">
    <location>
        <begin position="268"/>
        <end position="340"/>
    </location>
</feature>
<proteinExistence type="predicted"/>
<dbReference type="PANTHER" id="PTHR32305:SF15">
    <property type="entry name" value="PROTEIN RHSA-RELATED"/>
    <property type="match status" value="1"/>
</dbReference>
<dbReference type="InterPro" id="IPR029117">
    <property type="entry name" value="Ntox17"/>
</dbReference>
<dbReference type="InterPro" id="IPR045351">
    <property type="entry name" value="DUF6531"/>
</dbReference>
<dbReference type="InterPro" id="IPR022385">
    <property type="entry name" value="Rhs_assc_core"/>
</dbReference>
<dbReference type="InterPro" id="IPR050708">
    <property type="entry name" value="T6SS_VgrG/RHS"/>
</dbReference>
<sequence>MSIEDEAKKILLKLGMWWPDANSGTLRHAAQAWRTFADAVDDVRTPVNNTATSLIHNNQGEAIETFTTFWERYAKGKDAGWLSDLSKSSRKMAEGLEKFADAVDDAITKLWTQIGIDAAVIAGGIALAFFTAGLASGAAVAAADVIIEMGATLGVAVSTTVAEIAAGTLVAAAFGGVESVTVDLAVAQPLKIATGLQSGFSLDEINQAAKDGMIFGGALGAGSGVLKAGVEGAFTNPTPFMLRPPSLRPDLVELGPAARNGERTPCVGEPIDVATGAMLMSQTDLSLPASLPFVFERTHLSSYRGGVCFGPTWISTLDECVQIDSEGVVYAGADGMRLVYPVPAPGEPVLPVKGPRWPLEWDGKPDGVMTITDPATGVIRSFSTPLNSATPGIFHLPLDAWQDRNGARIDIERNAGGVPEGIRHSGGYYLAVDSHGPRITALRLLEHAPDRYSGQLPPDAGTVVMRYGYDDAGNLSEVINSSGLPLKFAYDDQGRMTRWTDRNGTWFSYVYDARGRVTRTDGVDGILSGTLTYDDASRTTTYTDSLGHSSSHRYNAEGLVVEETDALGHTTRTQWDERGDNPLTSTDPLGRTTRYAYDDQGNLTELTLPDGSAARARYNPLGQAVEVVEPGGATWHHTYDEQGNLLTTTDPLGARTSHAYNELGHLTSVTDALGGVRGVTPNGAGIPVAITDELGHTTTIRRDAFGRPVEVTDPLGHTTRTAWTTEGKPSRREHPDGTTESWTWDCEGNPLTHTDQAGHTTHHTAGHFDVPATRTTPDGTTYTFTHDTERRLTGVTNAQGLTWSYTYDEVGRPTAETDFNGRTLTYTYNAAGELVSRTNGAGEPLHFTRDPRGRITEQRSGPDATTTYTYDPAGHLVRAVNADAELVLARDALGRVTAETVNGRTTTYEYDACERLVGRTTPSGLVSRWSYSPTGRPVELVSDAGTLTFAYDAAGRETARRIGDGVTLHQSWDAGGRLASQSLIASSAIGRSDQADRLLQHRTYAYRADGFLTEIRDLTSGTRKFLTNPVGRVTKVRAHGWTETYAYDSSGNLTHAAVPATGATKSTAPDGPSGAREFEGTLIRRSGNTTYEHDAQGRLVRRIRKLLNGKRRSWTYTWSAEDRLTEAVTPEGERWQYAYDPVGRRIAKYRLLDDGTEAERTGFTWDDTRLAEQTAPDGRVTAWDYAPGTHTPLTQTGHRPLVRTGGASLLSSLAEDTTADRTIRFHAVITDTAGTPTELVGAEGELAWQHHHVLWGARRSTAPDDGSADCPLRFPGQYADPETGLHYNYFRYYDPETARYLSADPLGLDPAPNHHGYVDTPLSMIDPLGLKTCDEPVPTQKPRTGVKGLIKEAQLPTSGRIRFVPSQDVNVNSGLPRGTRKGYIDRFGNEWIKGPSRTAGQPFEWDVQLSKKGKAQLGWLSRDGSHLNVSLDGEITHK</sequence>
<feature type="region of interest" description="Disordered" evidence="2">
    <location>
        <begin position="709"/>
        <end position="776"/>
    </location>
</feature>
<feature type="domain" description="Novel toxin 17" evidence="3">
    <location>
        <begin position="1349"/>
        <end position="1437"/>
    </location>
</feature>
<dbReference type="Pfam" id="PF25547">
    <property type="entry name" value="WXG100_2"/>
    <property type="match status" value="1"/>
</dbReference>
<dbReference type="Pfam" id="PF05593">
    <property type="entry name" value="RHS_repeat"/>
    <property type="match status" value="5"/>
</dbReference>
<evidence type="ECO:0000256" key="2">
    <source>
        <dbReference type="SAM" id="MobiDB-lite"/>
    </source>
</evidence>
<keyword evidence="1" id="KW-0677">Repeat</keyword>
<organism evidence="7 8">
    <name type="scientific">Streptomyces crystallinus</name>
    <dbReference type="NCBI Taxonomy" id="68191"/>
    <lineage>
        <taxon>Bacteria</taxon>
        <taxon>Bacillati</taxon>
        <taxon>Actinomycetota</taxon>
        <taxon>Actinomycetes</taxon>
        <taxon>Kitasatosporales</taxon>
        <taxon>Streptomycetaceae</taxon>
        <taxon>Streptomyces</taxon>
    </lineage>
</organism>
<dbReference type="NCBIfam" id="TIGR03696">
    <property type="entry name" value="Rhs_assc_core"/>
    <property type="match status" value="1"/>
</dbReference>
<dbReference type="InterPro" id="IPR006530">
    <property type="entry name" value="YD"/>
</dbReference>
<feature type="domain" description="Teneurin-like YD-shell" evidence="5">
    <location>
        <begin position="530"/>
        <end position="669"/>
    </location>
</feature>
<name>A0ABP3RWD6_9ACTN</name>